<keyword evidence="1" id="KW-0805">Transcription regulation</keyword>
<evidence type="ECO:0000256" key="1">
    <source>
        <dbReference type="ARBA" id="ARBA00023015"/>
    </source>
</evidence>
<dbReference type="EMBL" id="CP060828">
    <property type="protein sequence ID" value="QNP71620.1"/>
    <property type="molecule type" value="Genomic_DNA"/>
</dbReference>
<evidence type="ECO:0000313" key="6">
    <source>
        <dbReference type="Proteomes" id="UP000516052"/>
    </source>
</evidence>
<name>A0A7H0IFQ4_9ACTN</name>
<feature type="transmembrane region" description="Helical" evidence="4">
    <location>
        <begin position="139"/>
        <end position="161"/>
    </location>
</feature>
<dbReference type="Gene3D" id="1.10.10.1320">
    <property type="entry name" value="Anti-sigma factor, zinc-finger domain"/>
    <property type="match status" value="1"/>
</dbReference>
<sequence length="290" mass="30045">MTSTTDTAGHPDVAELSDLTEGLLPPSRSAELQRHLDGCALCADTHASLEEVRDLLGTFAAAEPVAMPDEVALRIDAALAAEAASTDVSRETSASLASPDPVVSRETSTADRPSGRARTASTGPGRKNKDRPRSRRRTAAVLGVFTAAALGLGSVLLSSLMDDGDGGSTNTASDTFSKGSLAEDVSKLFPTRRSLPSVSPKGEVGIQGTGESPQVLQAVNVPPCVQKGTARTEDALAVKDGVYEGRDVLLVVFPHTGDTGRVDVYVVDSACEKHPSAPADVLLKGTYARP</sequence>
<evidence type="ECO:0000256" key="2">
    <source>
        <dbReference type="ARBA" id="ARBA00023163"/>
    </source>
</evidence>
<feature type="compositionally biased region" description="Basic residues" evidence="3">
    <location>
        <begin position="126"/>
        <end position="137"/>
    </location>
</feature>
<evidence type="ECO:0008006" key="7">
    <source>
        <dbReference type="Google" id="ProtNLM"/>
    </source>
</evidence>
<dbReference type="Proteomes" id="UP000516052">
    <property type="component" value="Chromosome"/>
</dbReference>
<proteinExistence type="predicted"/>
<evidence type="ECO:0000313" key="5">
    <source>
        <dbReference type="EMBL" id="QNP71620.1"/>
    </source>
</evidence>
<dbReference type="RefSeq" id="WP_187748587.1">
    <property type="nucleotide sequence ID" value="NZ_CP060828.1"/>
</dbReference>
<dbReference type="AlphaFoldDB" id="A0A7H0IFQ4"/>
<keyword evidence="4" id="KW-1133">Transmembrane helix</keyword>
<evidence type="ECO:0000256" key="4">
    <source>
        <dbReference type="SAM" id="Phobius"/>
    </source>
</evidence>
<keyword evidence="6" id="KW-1185">Reference proteome</keyword>
<reference evidence="5 6" key="1">
    <citation type="submission" date="2020-08" db="EMBL/GenBank/DDBJ databases">
        <title>A novel species.</title>
        <authorList>
            <person name="Gao J."/>
        </authorList>
    </citation>
    <scope>NUCLEOTIDE SEQUENCE [LARGE SCALE GENOMIC DNA]</scope>
    <source>
        <strain evidence="5 6">CRXT-G-22</strain>
    </source>
</reference>
<dbReference type="KEGG" id="sroi:IAG44_20765"/>
<accession>A0A7H0IFQ4</accession>
<protein>
    <recommendedName>
        <fullName evidence="7">Zinc-finger domain-containing protein</fullName>
    </recommendedName>
</protein>
<keyword evidence="2" id="KW-0804">Transcription</keyword>
<evidence type="ECO:0000256" key="3">
    <source>
        <dbReference type="SAM" id="MobiDB-lite"/>
    </source>
</evidence>
<keyword evidence="4" id="KW-0472">Membrane</keyword>
<gene>
    <name evidence="5" type="ORF">IAG44_20765</name>
</gene>
<dbReference type="InterPro" id="IPR041916">
    <property type="entry name" value="Anti_sigma_zinc_sf"/>
</dbReference>
<feature type="region of interest" description="Disordered" evidence="3">
    <location>
        <begin position="84"/>
        <end position="137"/>
    </location>
</feature>
<keyword evidence="4" id="KW-0812">Transmembrane</keyword>
<organism evidence="5 6">
    <name type="scientific">Streptomyces roseirectus</name>
    <dbReference type="NCBI Taxonomy" id="2768066"/>
    <lineage>
        <taxon>Bacteria</taxon>
        <taxon>Bacillati</taxon>
        <taxon>Actinomycetota</taxon>
        <taxon>Actinomycetes</taxon>
        <taxon>Kitasatosporales</taxon>
        <taxon>Streptomycetaceae</taxon>
        <taxon>Streptomyces</taxon>
    </lineage>
</organism>